<feature type="binding site" evidence="6">
    <location>
        <position position="292"/>
    </location>
    <ligand>
        <name>Mn(2+)</name>
        <dbReference type="ChEBI" id="CHEBI:29035"/>
        <label>2</label>
    </ligand>
</feature>
<evidence type="ECO:0000256" key="1">
    <source>
        <dbReference type="ARBA" id="ARBA00010373"/>
    </source>
</evidence>
<dbReference type="CDD" id="cd16009">
    <property type="entry name" value="PPM"/>
    <property type="match status" value="1"/>
</dbReference>
<dbReference type="Gene3D" id="3.30.70.1250">
    <property type="entry name" value="Phosphopentomutase"/>
    <property type="match status" value="1"/>
</dbReference>
<evidence type="ECO:0000256" key="2">
    <source>
        <dbReference type="ARBA" id="ARBA00022490"/>
    </source>
</evidence>
<protein>
    <recommendedName>
        <fullName evidence="6 7">Phosphopentomutase</fullName>
        <ecNumber evidence="6 7">5.4.2.7</ecNumber>
    </recommendedName>
    <alternativeName>
        <fullName evidence="6">Phosphodeoxyribomutase</fullName>
    </alternativeName>
</protein>
<sequence>MQALVLVIDSFGIGEAPDAADFGDTGANTALHICEQVSPVRWDNLKRLGLGNASELLGNPLPGCPAVPDPVASFGVMRELSPGKDTTTGHWELAGIHLEEAFRTFPPEYPSFPAELTEALEKRSGRSIIGNRAASGTAIIQELGEEHLKSGALICYTSADSVFQIAAHEEVVPLEELYEICEAARELCDGYSVARVIARPFMGGPGNFTRTKNRRDFSLPLPEATILDHLQERGVRTVGVGKIGDIFNESGISESYHDKGNEACLERTLSLIRERREGDDKTFIFVNLVDTDMIYGHRRDPRGYHDAVSGIDSALPEIMTGMQEGDLLIVSADHGCDPTFAGTDHTREYVPVLLYQKGRTGRSLGIREGLFDCARTLSEYFNVESYRRGRSMLSDA</sequence>
<feature type="binding site" evidence="6">
    <location>
        <position position="334"/>
    </location>
    <ligand>
        <name>Mn(2+)</name>
        <dbReference type="ChEBI" id="CHEBI:29035"/>
        <label>1</label>
    </ligand>
</feature>
<dbReference type="EMBL" id="MWQY01000011">
    <property type="protein sequence ID" value="ORC34822.1"/>
    <property type="molecule type" value="Genomic_DNA"/>
</dbReference>
<dbReference type="GO" id="GO:0000287">
    <property type="term" value="F:magnesium ion binding"/>
    <property type="evidence" value="ECO:0007669"/>
    <property type="project" value="UniProtKB-UniRule"/>
</dbReference>
<comment type="caution">
    <text evidence="9">The sequence shown here is derived from an EMBL/GenBank/DDBJ whole genome shotgun (WGS) entry which is preliminary data.</text>
</comment>
<evidence type="ECO:0000256" key="4">
    <source>
        <dbReference type="ARBA" id="ARBA00023211"/>
    </source>
</evidence>
<evidence type="ECO:0000256" key="7">
    <source>
        <dbReference type="NCBIfam" id="TIGR01696"/>
    </source>
</evidence>
<dbReference type="HAMAP" id="MF_00740">
    <property type="entry name" value="Phosphopentomut"/>
    <property type="match status" value="1"/>
</dbReference>
<dbReference type="STRING" id="1963862.B4O97_10815"/>
<dbReference type="InterPro" id="IPR017850">
    <property type="entry name" value="Alkaline_phosphatase_core_sf"/>
</dbReference>
<dbReference type="UniPathway" id="UPA00087">
    <property type="reaction ID" value="UER00173"/>
</dbReference>
<feature type="binding site" evidence="6">
    <location>
        <position position="345"/>
    </location>
    <ligand>
        <name>Mn(2+)</name>
        <dbReference type="ChEBI" id="CHEBI:29035"/>
        <label>2</label>
    </ligand>
</feature>
<dbReference type="InterPro" id="IPR024052">
    <property type="entry name" value="Phosphopentomutase_DeoB_cap_sf"/>
</dbReference>
<dbReference type="InterPro" id="IPR006124">
    <property type="entry name" value="Metalloenzyme"/>
</dbReference>
<dbReference type="EC" id="5.4.2.7" evidence="6 7"/>
<dbReference type="PANTHER" id="PTHR21110">
    <property type="entry name" value="PHOSPHOPENTOMUTASE"/>
    <property type="match status" value="1"/>
</dbReference>
<dbReference type="GO" id="GO:0006018">
    <property type="term" value="P:2-deoxyribose 1-phosphate catabolic process"/>
    <property type="evidence" value="ECO:0007669"/>
    <property type="project" value="UniProtKB-UniRule"/>
</dbReference>
<dbReference type="GO" id="GO:0043094">
    <property type="term" value="P:metabolic compound salvage"/>
    <property type="evidence" value="ECO:0007669"/>
    <property type="project" value="UniProtKB-UniRule"/>
</dbReference>
<dbReference type="RefSeq" id="WP_083050759.1">
    <property type="nucleotide sequence ID" value="NZ_MWQY01000011.1"/>
</dbReference>
<evidence type="ECO:0000313" key="10">
    <source>
        <dbReference type="Proteomes" id="UP000192343"/>
    </source>
</evidence>
<comment type="function">
    <text evidence="6">Isomerase that catalyzes the conversion of deoxy-ribose 1-phosphate (dRib-1-P) and ribose 1-phosphate (Rib-1-P) to deoxy-ribose 5-phosphate (dRib-5-P) and ribose 5-phosphate (Rib-5-P), respectively.</text>
</comment>
<dbReference type="Gene3D" id="3.40.720.10">
    <property type="entry name" value="Alkaline Phosphatase, subunit A"/>
    <property type="match status" value="1"/>
</dbReference>
<dbReference type="InterPro" id="IPR010045">
    <property type="entry name" value="DeoB"/>
</dbReference>
<feature type="binding site" evidence="6">
    <location>
        <position position="333"/>
    </location>
    <ligand>
        <name>Mn(2+)</name>
        <dbReference type="ChEBI" id="CHEBI:29035"/>
        <label>1</label>
    </ligand>
</feature>
<dbReference type="AlphaFoldDB" id="A0A1Y1RYE1"/>
<organism evidence="9 10">
    <name type="scientific">Marispirochaeta aestuarii</name>
    <dbReference type="NCBI Taxonomy" id="1963862"/>
    <lineage>
        <taxon>Bacteria</taxon>
        <taxon>Pseudomonadati</taxon>
        <taxon>Spirochaetota</taxon>
        <taxon>Spirochaetia</taxon>
        <taxon>Spirochaetales</taxon>
        <taxon>Spirochaetaceae</taxon>
        <taxon>Marispirochaeta</taxon>
    </lineage>
</organism>
<dbReference type="PIRSF" id="PIRSF001491">
    <property type="entry name" value="Ppentomutase"/>
    <property type="match status" value="1"/>
</dbReference>
<keyword evidence="5 6" id="KW-0413">Isomerase</keyword>
<evidence type="ECO:0000256" key="5">
    <source>
        <dbReference type="ARBA" id="ARBA00023235"/>
    </source>
</evidence>
<dbReference type="NCBIfam" id="NF003766">
    <property type="entry name" value="PRK05362.1"/>
    <property type="match status" value="1"/>
</dbReference>
<dbReference type="PANTHER" id="PTHR21110:SF0">
    <property type="entry name" value="PHOSPHOPENTOMUTASE"/>
    <property type="match status" value="1"/>
</dbReference>
<comment type="catalytic activity">
    <reaction evidence="6">
        <text>2-deoxy-alpha-D-ribose 1-phosphate = 2-deoxy-D-ribose 5-phosphate</text>
        <dbReference type="Rhea" id="RHEA:27658"/>
        <dbReference type="ChEBI" id="CHEBI:57259"/>
        <dbReference type="ChEBI" id="CHEBI:62877"/>
        <dbReference type="EC" id="5.4.2.7"/>
    </reaction>
</comment>
<dbReference type="GO" id="GO:0008973">
    <property type="term" value="F:phosphopentomutase activity"/>
    <property type="evidence" value="ECO:0007669"/>
    <property type="project" value="UniProtKB-UniRule"/>
</dbReference>
<comment type="similarity">
    <text evidence="1 6">Belongs to the phosphopentomutase family.</text>
</comment>
<comment type="subcellular location">
    <subcellularLocation>
        <location evidence="6">Cytoplasm</location>
    </subcellularLocation>
</comment>
<evidence type="ECO:0000313" key="9">
    <source>
        <dbReference type="EMBL" id="ORC34822.1"/>
    </source>
</evidence>
<dbReference type="GO" id="GO:0005829">
    <property type="term" value="C:cytosol"/>
    <property type="evidence" value="ECO:0007669"/>
    <property type="project" value="TreeGrafter"/>
</dbReference>
<dbReference type="SUPFAM" id="SSF53649">
    <property type="entry name" value="Alkaline phosphatase-like"/>
    <property type="match status" value="1"/>
</dbReference>
<comment type="pathway">
    <text evidence="6">Carbohydrate degradation; 2-deoxy-D-ribose 1-phosphate degradation; D-glyceraldehyde 3-phosphate and acetaldehyde from 2-deoxy-alpha-D-ribose 1-phosphate: step 1/2.</text>
</comment>
<name>A0A1Y1RYE1_9SPIO</name>
<gene>
    <name evidence="6" type="primary">deoB</name>
    <name evidence="9" type="ORF">B4O97_10815</name>
</gene>
<dbReference type="GO" id="GO:0030145">
    <property type="term" value="F:manganese ion binding"/>
    <property type="evidence" value="ECO:0007669"/>
    <property type="project" value="UniProtKB-UniRule"/>
</dbReference>
<dbReference type="Pfam" id="PF01676">
    <property type="entry name" value="Metalloenzyme"/>
    <property type="match status" value="1"/>
</dbReference>
<evidence type="ECO:0000256" key="3">
    <source>
        <dbReference type="ARBA" id="ARBA00022723"/>
    </source>
</evidence>
<proteinExistence type="inferred from homology"/>
<dbReference type="FunFam" id="3.30.70.1250:FF:000001">
    <property type="entry name" value="Phosphopentomutase"/>
    <property type="match status" value="1"/>
</dbReference>
<keyword evidence="4 6" id="KW-0464">Manganese</keyword>
<dbReference type="NCBIfam" id="TIGR01696">
    <property type="entry name" value="deoB"/>
    <property type="match status" value="1"/>
</dbReference>
<dbReference type="GO" id="GO:0009117">
    <property type="term" value="P:nucleotide metabolic process"/>
    <property type="evidence" value="ECO:0007669"/>
    <property type="project" value="UniProtKB-UniRule"/>
</dbReference>
<keyword evidence="2 6" id="KW-0963">Cytoplasm</keyword>
<dbReference type="OrthoDB" id="9769930at2"/>
<keyword evidence="3 6" id="KW-0479">Metal-binding</keyword>
<reference evidence="9 10" key="1">
    <citation type="submission" date="2017-03" db="EMBL/GenBank/DDBJ databases">
        <title>Draft Genome sequence of Marispirochaeta sp. strain JC444.</title>
        <authorList>
            <person name="Shivani Y."/>
            <person name="Subhash Y."/>
            <person name="Sasikala C."/>
            <person name="Ramana C."/>
        </authorList>
    </citation>
    <scope>NUCLEOTIDE SEQUENCE [LARGE SCALE GENOMIC DNA]</scope>
    <source>
        <strain evidence="9 10">JC444</strain>
    </source>
</reference>
<accession>A0A1Y1RYE1</accession>
<keyword evidence="10" id="KW-1185">Reference proteome</keyword>
<evidence type="ECO:0000256" key="6">
    <source>
        <dbReference type="HAMAP-Rule" id="MF_00740"/>
    </source>
</evidence>
<dbReference type="SUPFAM" id="SSF143856">
    <property type="entry name" value="DeoB insert domain-like"/>
    <property type="match status" value="1"/>
</dbReference>
<evidence type="ECO:0000259" key="8">
    <source>
        <dbReference type="Pfam" id="PF01676"/>
    </source>
</evidence>
<comment type="cofactor">
    <cofactor evidence="6">
        <name>Mn(2+)</name>
        <dbReference type="ChEBI" id="CHEBI:29035"/>
    </cofactor>
    <text evidence="6">Binds 2 manganese ions.</text>
</comment>
<feature type="domain" description="Metalloenzyme" evidence="8">
    <location>
        <begin position="1"/>
        <end position="384"/>
    </location>
</feature>
<dbReference type="GO" id="GO:0006015">
    <property type="term" value="P:5-phosphoribose 1-diphosphate biosynthetic process"/>
    <property type="evidence" value="ECO:0007669"/>
    <property type="project" value="UniProtKB-UniPathway"/>
</dbReference>
<comment type="catalytic activity">
    <reaction evidence="6">
        <text>alpha-D-ribose 1-phosphate = D-ribose 5-phosphate</text>
        <dbReference type="Rhea" id="RHEA:18793"/>
        <dbReference type="ChEBI" id="CHEBI:57720"/>
        <dbReference type="ChEBI" id="CHEBI:78346"/>
        <dbReference type="EC" id="5.4.2.7"/>
    </reaction>
</comment>
<feature type="binding site" evidence="6">
    <location>
        <position position="9"/>
    </location>
    <ligand>
        <name>Mn(2+)</name>
        <dbReference type="ChEBI" id="CHEBI:29035"/>
        <label>1</label>
    </ligand>
</feature>
<feature type="binding site" evidence="6">
    <location>
        <position position="297"/>
    </location>
    <ligand>
        <name>Mn(2+)</name>
        <dbReference type="ChEBI" id="CHEBI:29035"/>
        <label>2</label>
    </ligand>
</feature>
<dbReference type="Proteomes" id="UP000192343">
    <property type="component" value="Unassembled WGS sequence"/>
</dbReference>